<organism evidence="2">
    <name type="scientific">marine sediment metagenome</name>
    <dbReference type="NCBI Taxonomy" id="412755"/>
    <lineage>
        <taxon>unclassified sequences</taxon>
        <taxon>metagenomes</taxon>
        <taxon>ecological metagenomes</taxon>
    </lineage>
</organism>
<feature type="compositionally biased region" description="Basic and acidic residues" evidence="1">
    <location>
        <begin position="215"/>
        <end position="227"/>
    </location>
</feature>
<comment type="caution">
    <text evidence="2">The sequence shown here is derived from an EMBL/GenBank/DDBJ whole genome shotgun (WGS) entry which is preliminary data.</text>
</comment>
<name>A0A0F9VLX0_9ZZZZ</name>
<feature type="region of interest" description="Disordered" evidence="1">
    <location>
        <begin position="202"/>
        <end position="227"/>
    </location>
</feature>
<dbReference type="AlphaFoldDB" id="A0A0F9VLX0"/>
<protein>
    <submittedName>
        <fullName evidence="2">Uncharacterized protein</fullName>
    </submittedName>
</protein>
<gene>
    <name evidence="2" type="ORF">LCGC14_0390030</name>
</gene>
<sequence>MNLTKKSQLDFDGVSRPVRPEPPELPEFPFKLPELPENPSVIQKKPDTLPIYSDKAQPLDVDDGGDDCVLLEIDEIDEIDEQDGLLFELSLVPGGVYQGEIDEPVEIEVEEDEALEVVDDPWGWQISTFPDWLSHKMQGVPQHSGRDSAGLERAISYLEEVDRHISKAVRSDKDGAIDISRIEKARTSLYDGLVRLQDRLEKIQSNTHPKKKKKKADENPDMVKEGQKSTHVGGIIVTVPLLISTIARTCLNSMISAGKDIEDVFDRLADKYDLTPREEMETMQLLADMGYPLRRPRGYNRDEEIDYTSTDNFDWAQNFPA</sequence>
<evidence type="ECO:0000313" key="2">
    <source>
        <dbReference type="EMBL" id="KKN74486.1"/>
    </source>
</evidence>
<feature type="compositionally biased region" description="Low complexity" evidence="1">
    <location>
        <begin position="27"/>
        <end position="39"/>
    </location>
</feature>
<proteinExistence type="predicted"/>
<reference evidence="2" key="1">
    <citation type="journal article" date="2015" name="Nature">
        <title>Complex archaea that bridge the gap between prokaryotes and eukaryotes.</title>
        <authorList>
            <person name="Spang A."/>
            <person name="Saw J.H."/>
            <person name="Jorgensen S.L."/>
            <person name="Zaremba-Niedzwiedzka K."/>
            <person name="Martijn J."/>
            <person name="Lind A.E."/>
            <person name="van Eijk R."/>
            <person name="Schleper C."/>
            <person name="Guy L."/>
            <person name="Ettema T.J."/>
        </authorList>
    </citation>
    <scope>NUCLEOTIDE SEQUENCE</scope>
</reference>
<accession>A0A0F9VLX0</accession>
<evidence type="ECO:0000256" key="1">
    <source>
        <dbReference type="SAM" id="MobiDB-lite"/>
    </source>
</evidence>
<dbReference type="EMBL" id="LAZR01000325">
    <property type="protein sequence ID" value="KKN74486.1"/>
    <property type="molecule type" value="Genomic_DNA"/>
</dbReference>
<feature type="region of interest" description="Disordered" evidence="1">
    <location>
        <begin position="1"/>
        <end position="45"/>
    </location>
</feature>